<evidence type="ECO:0000313" key="3">
    <source>
        <dbReference type="Proteomes" id="UP001497444"/>
    </source>
</evidence>
<sequence>MAAAVTELAGSSVVFVPTSRIVCNSVVLCSSFLPASNACFPLLRPSLGLLSFRVRSTFVEAGGSGECANGRALDFDAAARCDNGRTLGFLNGLASRNRVLRRSVVAAVTEEGAREEIEDDDGEGYDSLEEDIGFQGEEKVEEEEEEEMGAAPVKAKQSAVRRTFRLLGNKEKKSFVYMPIN</sequence>
<proteinExistence type="predicted"/>
<name>A0ABP0X539_9BRYO</name>
<keyword evidence="3" id="KW-1185">Reference proteome</keyword>
<feature type="region of interest" description="Disordered" evidence="1">
    <location>
        <begin position="135"/>
        <end position="154"/>
    </location>
</feature>
<protein>
    <submittedName>
        <fullName evidence="2">Uncharacterized protein</fullName>
    </submittedName>
</protein>
<dbReference type="EMBL" id="OZ020100">
    <property type="protein sequence ID" value="CAK9273782.1"/>
    <property type="molecule type" value="Genomic_DNA"/>
</dbReference>
<dbReference type="Proteomes" id="UP001497444">
    <property type="component" value="Chromosome 5"/>
</dbReference>
<gene>
    <name evidence="2" type="ORF">CSSPJE1EN1_LOCUS19260</name>
</gene>
<organism evidence="2 3">
    <name type="scientific">Sphagnum jensenii</name>
    <dbReference type="NCBI Taxonomy" id="128206"/>
    <lineage>
        <taxon>Eukaryota</taxon>
        <taxon>Viridiplantae</taxon>
        <taxon>Streptophyta</taxon>
        <taxon>Embryophyta</taxon>
        <taxon>Bryophyta</taxon>
        <taxon>Sphagnophytina</taxon>
        <taxon>Sphagnopsida</taxon>
        <taxon>Sphagnales</taxon>
        <taxon>Sphagnaceae</taxon>
        <taxon>Sphagnum</taxon>
    </lineage>
</organism>
<reference evidence="2" key="1">
    <citation type="submission" date="2024-02" db="EMBL/GenBank/DDBJ databases">
        <authorList>
            <consortium name="ELIXIR-Norway"/>
            <consortium name="Elixir Norway"/>
        </authorList>
    </citation>
    <scope>NUCLEOTIDE SEQUENCE</scope>
</reference>
<accession>A0ABP0X539</accession>
<evidence type="ECO:0000313" key="2">
    <source>
        <dbReference type="EMBL" id="CAK9273782.1"/>
    </source>
</evidence>
<feature type="compositionally biased region" description="Acidic residues" evidence="1">
    <location>
        <begin position="139"/>
        <end position="148"/>
    </location>
</feature>
<evidence type="ECO:0000256" key="1">
    <source>
        <dbReference type="SAM" id="MobiDB-lite"/>
    </source>
</evidence>